<evidence type="ECO:0000256" key="4">
    <source>
        <dbReference type="SAM" id="SignalP"/>
    </source>
</evidence>
<dbReference type="RefSeq" id="WP_012706487.1">
    <property type="nucleotide sequence ID" value="NC_012586.1"/>
</dbReference>
<evidence type="ECO:0000313" key="8">
    <source>
        <dbReference type="Proteomes" id="UP000001054"/>
    </source>
</evidence>
<evidence type="ECO:0000256" key="2">
    <source>
        <dbReference type="ARBA" id="ARBA00007639"/>
    </source>
</evidence>
<keyword evidence="6" id="KW-0614">Plasmid</keyword>
<proteinExistence type="inferred from homology"/>
<dbReference type="Gene3D" id="3.40.50.2300">
    <property type="match status" value="2"/>
</dbReference>
<dbReference type="OrthoDB" id="4827464at2"/>
<evidence type="ECO:0000259" key="5">
    <source>
        <dbReference type="Pfam" id="PF13407"/>
    </source>
</evidence>
<feature type="domain" description="Periplasmic binding protein" evidence="5">
    <location>
        <begin position="54"/>
        <end position="315"/>
    </location>
</feature>
<reference evidence="7 8" key="3">
    <citation type="journal article" date="2009" name="Appl. Environ. Microbiol.">
        <title>Rhizobium sp. strain NGR234 possesses a remarkable number of secretion systems.</title>
        <authorList>
            <person name="Schmeisser C."/>
            <person name="Liesegang H."/>
            <person name="Krysciak D."/>
            <person name="Bakkou N."/>
            <person name="Le Quere A."/>
            <person name="Wollherr A."/>
            <person name="Heinemeyer I."/>
            <person name="Morgenstern B."/>
            <person name="Pommerening-Roeser A."/>
            <person name="Flores M."/>
            <person name="Palacios R."/>
            <person name="Brenner S."/>
            <person name="Gottschalk G."/>
            <person name="Schmitz R.A."/>
            <person name="Broughton W.J."/>
            <person name="Perret X."/>
            <person name="Strittmatter A.W."/>
            <person name="Streit W.R."/>
        </authorList>
    </citation>
    <scope>NUCLEOTIDE SEQUENCE [LARGE SCALE GENOMIC DNA]</scope>
    <source>
        <strain evidence="8">NBRC 101917 / NGR234</strain>
        <strain evidence="7">NGR234</strain>
        <plasmid evidence="7">pNGR234b</plasmid>
    </source>
</reference>
<reference evidence="6" key="1">
    <citation type="submission" date="2003-06" db="EMBL/GenBank/DDBJ databases">
        <title>Comparative DNA analysis of two large contigs of the Rhizobium sp. NGR234 megaplasmid 2.</title>
        <authorList>
            <person name="Broughton W.J."/>
            <person name="Perret X."/>
            <person name="Staehelin C."/>
            <person name="Schmitz R.A."/>
            <person name="Raasch C."/>
            <person name="Liesegang H."/>
            <person name="Gottschalk G."/>
            <person name="Streit W.R."/>
        </authorList>
    </citation>
    <scope>NUCLEOTIDE SEQUENCE</scope>
    <source>
        <strain evidence="6">NGR234</strain>
        <plasmid evidence="6">megaplasmid 2</plasmid>
    </source>
</reference>
<evidence type="ECO:0000256" key="3">
    <source>
        <dbReference type="ARBA" id="ARBA00022729"/>
    </source>
</evidence>
<feature type="signal peptide" evidence="4">
    <location>
        <begin position="1"/>
        <end position="26"/>
    </location>
</feature>
<feature type="chain" id="PRO_5015098557" evidence="4">
    <location>
        <begin position="27"/>
        <end position="353"/>
    </location>
</feature>
<dbReference type="GO" id="GO:0030246">
    <property type="term" value="F:carbohydrate binding"/>
    <property type="evidence" value="ECO:0007669"/>
    <property type="project" value="UniProtKB-ARBA"/>
</dbReference>
<gene>
    <name evidence="7" type="ordered locus">NGR_b04250</name>
    <name evidence="6" type="ORF">RNGR10102</name>
</gene>
<dbReference type="Proteomes" id="UP000001054">
    <property type="component" value="Plasmid pNGR234b"/>
</dbReference>
<organism evidence="6">
    <name type="scientific">Sinorhizobium fredii (strain NBRC 101917 / NGR234)</name>
    <dbReference type="NCBI Taxonomy" id="394"/>
    <lineage>
        <taxon>Bacteria</taxon>
        <taxon>Pseudomonadati</taxon>
        <taxon>Pseudomonadota</taxon>
        <taxon>Alphaproteobacteria</taxon>
        <taxon>Hyphomicrobiales</taxon>
        <taxon>Rhizobiaceae</taxon>
        <taxon>Sinorhizobium/Ensifer group</taxon>
        <taxon>Sinorhizobium</taxon>
    </lineage>
</organism>
<comment type="similarity">
    <text evidence="2">Belongs to the bacterial solute-binding protein 2 family.</text>
</comment>
<keyword evidence="8" id="KW-1185">Reference proteome</keyword>
<dbReference type="CDD" id="cd01536">
    <property type="entry name" value="PBP1_ABC_sugar_binding-like"/>
    <property type="match status" value="1"/>
</dbReference>
<geneLocation type="plasmid" evidence="8">
    <name>sym pNGR234b</name>
</geneLocation>
<evidence type="ECO:0000256" key="1">
    <source>
        <dbReference type="ARBA" id="ARBA00004196"/>
    </source>
</evidence>
<dbReference type="GO" id="GO:0030313">
    <property type="term" value="C:cell envelope"/>
    <property type="evidence" value="ECO:0007669"/>
    <property type="project" value="UniProtKB-SubCell"/>
</dbReference>
<dbReference type="EMBL" id="AY316747">
    <property type="protein sequence ID" value="AAQ87350.1"/>
    <property type="molecule type" value="Genomic_DNA"/>
</dbReference>
<dbReference type="PANTHER" id="PTHR46847">
    <property type="entry name" value="D-ALLOSE-BINDING PERIPLASMIC PROTEIN-RELATED"/>
    <property type="match status" value="1"/>
</dbReference>
<sequence>MRKFKSLKSSLSIASLLAALAAPAAAEDVSIDVGTDKPIVVQKGALKRIALFIEMGTNTAVQSTVTGAQEAAALHSITVDVFDARFDIGRQVNQMQNALIGGYDAWIVAAIEGEQVCNMAASEAPKAGIPVAVVTMAICGRSINEGEAMWSPGTLTYIGGNESPNSFERVMQQAVIDHPGPQKIAVLTGQPLHPITLAFDKALKKFLAENPQVTLAATHRTDYSPEMNQQKVQTTLQATPDLDAIIGVYTNMSKGAVPALEAAGLQGKIRLYEAGGTVWSVDALKSGAIAATTGYYRGTAAETAVEMLVKAFNGEPVPRAVMNDGHALIPGQSPGQVGIVTVANVDQYVPQSP</sequence>
<evidence type="ECO:0000313" key="7">
    <source>
        <dbReference type="EMBL" id="ACP21888.1"/>
    </source>
</evidence>
<protein>
    <submittedName>
        <fullName evidence="6">D-ribose-binding protein</fullName>
    </submittedName>
</protein>
<dbReference type="PANTHER" id="PTHR46847:SF1">
    <property type="entry name" value="D-ALLOSE-BINDING PERIPLASMIC PROTEIN-RELATED"/>
    <property type="match status" value="1"/>
</dbReference>
<geneLocation type="plasmid" evidence="6">
    <name>megaplasmid 2</name>
</geneLocation>
<comment type="subcellular location">
    <subcellularLocation>
        <location evidence="1">Cell envelope</location>
    </subcellularLocation>
</comment>
<dbReference type="HOGENOM" id="CLU_063390_0_0_5"/>
<dbReference type="PATRIC" id="fig|394.7.peg.872"/>
<geneLocation type="plasmid" evidence="7">
    <name>pNGR234b</name>
</geneLocation>
<reference evidence="8" key="2">
    <citation type="journal article" date="2004" name="J. Bacteriol.">
        <title>An evolutionary hot spot: the pNGR234b replicon of Rhizobium sp. strain NGR234.</title>
        <authorList>
            <person name="Streit W.R."/>
            <person name="Schmitz R.A."/>
            <person name="Perret X."/>
            <person name="Staehelin C."/>
            <person name="Deakin W.J."/>
            <person name="Raasch C."/>
            <person name="Liesegang H."/>
            <person name="Broughton W.J."/>
        </authorList>
    </citation>
    <scope>NUCLEOTIDE SEQUENCE [LARGE SCALE GENOMIC DNA]</scope>
    <source>
        <strain evidence="8">NBRC 101917 / NGR234</strain>
    </source>
</reference>
<dbReference type="InterPro" id="IPR028082">
    <property type="entry name" value="Peripla_BP_I"/>
</dbReference>
<name>Q6W1L8_SINFN</name>
<dbReference type="KEGG" id="rhi:NGR_b04250"/>
<evidence type="ECO:0000313" key="6">
    <source>
        <dbReference type="EMBL" id="AAQ87350.1"/>
    </source>
</evidence>
<keyword evidence="3 4" id="KW-0732">Signal</keyword>
<dbReference type="InterPro" id="IPR025997">
    <property type="entry name" value="SBP_2_dom"/>
</dbReference>
<dbReference type="Pfam" id="PF13407">
    <property type="entry name" value="Peripla_BP_4"/>
    <property type="match status" value="1"/>
</dbReference>
<accession>Q6W1L8</accession>
<dbReference type="EMBL" id="CP000874">
    <property type="protein sequence ID" value="ACP21888.1"/>
    <property type="molecule type" value="Genomic_DNA"/>
</dbReference>
<dbReference type="AlphaFoldDB" id="Q6W1L8"/>
<dbReference type="SUPFAM" id="SSF53822">
    <property type="entry name" value="Periplasmic binding protein-like I"/>
    <property type="match status" value="1"/>
</dbReference>